<evidence type="ECO:0000313" key="10">
    <source>
        <dbReference type="Proteomes" id="UP000004162"/>
    </source>
</evidence>
<keyword evidence="2 6" id="KW-0349">Heme</keyword>
<comment type="caution">
    <text evidence="9">The sequence shown here is derived from an EMBL/GenBank/DDBJ whole genome shotgun (WGS) entry which is preliminary data.</text>
</comment>
<feature type="chain" id="PRO_5004179333" evidence="7">
    <location>
        <begin position="24"/>
        <end position="118"/>
    </location>
</feature>
<evidence type="ECO:0000256" key="4">
    <source>
        <dbReference type="ARBA" id="ARBA00022982"/>
    </source>
</evidence>
<keyword evidence="1" id="KW-0813">Transport</keyword>
<evidence type="ECO:0000256" key="7">
    <source>
        <dbReference type="SAM" id="SignalP"/>
    </source>
</evidence>
<dbReference type="Gene3D" id="1.10.760.10">
    <property type="entry name" value="Cytochrome c-like domain"/>
    <property type="match status" value="1"/>
</dbReference>
<dbReference type="InterPro" id="IPR002323">
    <property type="entry name" value="Cyt_CIE"/>
</dbReference>
<dbReference type="AlphaFoldDB" id="Q0YNZ6"/>
<keyword evidence="10" id="KW-1185">Reference proteome</keyword>
<evidence type="ECO:0000256" key="2">
    <source>
        <dbReference type="ARBA" id="ARBA00022617"/>
    </source>
</evidence>
<sequence>MRRFVQVCSLMVVFICSSQIVNAEDIARATLRAKYDMVQGKDVYERACSVCHSSGVMDAPKFCDITAWKPRMAHGMEAMVKHAVEGFNNMPAKGGMDALTLTESANAVAYMVDQCLFD</sequence>
<dbReference type="PROSITE" id="PS51007">
    <property type="entry name" value="CYTC"/>
    <property type="match status" value="1"/>
</dbReference>
<dbReference type="GO" id="GO:0020037">
    <property type="term" value="F:heme binding"/>
    <property type="evidence" value="ECO:0007669"/>
    <property type="project" value="InterPro"/>
</dbReference>
<dbReference type="Pfam" id="PF13442">
    <property type="entry name" value="Cytochrome_CBB3"/>
    <property type="match status" value="1"/>
</dbReference>
<evidence type="ECO:0000259" key="8">
    <source>
        <dbReference type="PROSITE" id="PS51007"/>
    </source>
</evidence>
<accession>Q0YNZ6</accession>
<dbReference type="PRINTS" id="PR00607">
    <property type="entry name" value="CYTCHROMECIE"/>
</dbReference>
<name>Q0YNZ6_9CHLB</name>
<evidence type="ECO:0000256" key="5">
    <source>
        <dbReference type="ARBA" id="ARBA00023004"/>
    </source>
</evidence>
<dbReference type="InterPro" id="IPR036909">
    <property type="entry name" value="Cyt_c-like_dom_sf"/>
</dbReference>
<dbReference type="PANTHER" id="PTHR40942">
    <property type="match status" value="1"/>
</dbReference>
<dbReference type="EMBL" id="AASE01000042">
    <property type="protein sequence ID" value="EAT58011.1"/>
    <property type="molecule type" value="Genomic_DNA"/>
</dbReference>
<feature type="signal peptide" evidence="7">
    <location>
        <begin position="1"/>
        <end position="23"/>
    </location>
</feature>
<proteinExistence type="predicted"/>
<reference evidence="9 10" key="2">
    <citation type="submission" date="2006-07" db="EMBL/GenBank/DDBJ databases">
        <title>Sequencing of the draft genome and assembly of Chlorobium ferroxidans DSM 13031.</title>
        <authorList>
            <consortium name="US DOE Joint Genome Institute (JGI-PGF)"/>
            <person name="Copeland A."/>
            <person name="Lucas S."/>
            <person name="Lapidus A."/>
            <person name="Barry K."/>
            <person name="Glavina del Rio T."/>
            <person name="Dalin E."/>
            <person name="Tice H."/>
            <person name="Bruce D."/>
            <person name="Pitluck S."/>
            <person name="Richardson P."/>
        </authorList>
    </citation>
    <scope>NUCLEOTIDE SEQUENCE [LARGE SCALE GENOMIC DNA]</scope>
    <source>
        <strain evidence="9 10">DSM 13031</strain>
    </source>
</reference>
<organism evidence="9 10">
    <name type="scientific">Chlorobium ferrooxidans DSM 13031</name>
    <dbReference type="NCBI Taxonomy" id="377431"/>
    <lineage>
        <taxon>Bacteria</taxon>
        <taxon>Pseudomonadati</taxon>
        <taxon>Chlorobiota</taxon>
        <taxon>Chlorobiia</taxon>
        <taxon>Chlorobiales</taxon>
        <taxon>Chlorobiaceae</taxon>
        <taxon>Chlorobium/Pelodictyon group</taxon>
        <taxon>Chlorobium</taxon>
    </lineage>
</organism>
<evidence type="ECO:0000256" key="1">
    <source>
        <dbReference type="ARBA" id="ARBA00022448"/>
    </source>
</evidence>
<gene>
    <name evidence="9" type="ORF">CferDRAFT_0018</name>
</gene>
<reference evidence="9 10" key="1">
    <citation type="submission" date="2006-07" db="EMBL/GenBank/DDBJ databases">
        <title>Annotation of the draft genome assembly of Chlorobium ferroxidans DSM 13031.</title>
        <authorList>
            <consortium name="US DOE Joint Genome Institute (JGI-ORNL)"/>
            <person name="Larimer F."/>
            <person name="Land M."/>
            <person name="Hauser L."/>
        </authorList>
    </citation>
    <scope>NUCLEOTIDE SEQUENCE [LARGE SCALE GENOMIC DNA]</scope>
    <source>
        <strain evidence="9 10">DSM 13031</strain>
    </source>
</reference>
<dbReference type="GO" id="GO:0005506">
    <property type="term" value="F:iron ion binding"/>
    <property type="evidence" value="ECO:0007669"/>
    <property type="project" value="InterPro"/>
</dbReference>
<protein>
    <submittedName>
        <fullName evidence="9">Cytochrome c, class I</fullName>
    </submittedName>
</protein>
<keyword evidence="5 6" id="KW-0408">Iron</keyword>
<evidence type="ECO:0000256" key="6">
    <source>
        <dbReference type="PROSITE-ProRule" id="PRU00433"/>
    </source>
</evidence>
<dbReference type="Proteomes" id="UP000004162">
    <property type="component" value="Unassembled WGS sequence"/>
</dbReference>
<dbReference type="PANTHER" id="PTHR40942:SF4">
    <property type="entry name" value="CYTOCHROME C5"/>
    <property type="match status" value="1"/>
</dbReference>
<dbReference type="GO" id="GO:0009055">
    <property type="term" value="F:electron transfer activity"/>
    <property type="evidence" value="ECO:0007669"/>
    <property type="project" value="InterPro"/>
</dbReference>
<evidence type="ECO:0000313" key="9">
    <source>
        <dbReference type="EMBL" id="EAT58011.1"/>
    </source>
</evidence>
<dbReference type="SUPFAM" id="SSF46626">
    <property type="entry name" value="Cytochrome c"/>
    <property type="match status" value="1"/>
</dbReference>
<keyword evidence="3 6" id="KW-0479">Metal-binding</keyword>
<keyword evidence="7" id="KW-0732">Signal</keyword>
<dbReference type="RefSeq" id="WP_006367389.1">
    <property type="nucleotide sequence ID" value="NZ_AASE01000042.1"/>
</dbReference>
<feature type="domain" description="Cytochrome c" evidence="8">
    <location>
        <begin position="35"/>
        <end position="115"/>
    </location>
</feature>
<dbReference type="InterPro" id="IPR009056">
    <property type="entry name" value="Cyt_c-like_dom"/>
</dbReference>
<keyword evidence="4" id="KW-0249">Electron transport</keyword>
<evidence type="ECO:0000256" key="3">
    <source>
        <dbReference type="ARBA" id="ARBA00022723"/>
    </source>
</evidence>